<protein>
    <recommendedName>
        <fullName evidence="3">CDP-glycerol--poly(Glycerophosphate) glycerophosphotransferase</fullName>
    </recommendedName>
</protein>
<gene>
    <name evidence="1" type="ORF">GCM10017161_10810</name>
</gene>
<sequence length="354" mass="41271">MKLVFDVLHLYYLPQYLPVYRELLKQNAGTATFIFYHGVHDEIIKEIIQQEALDHVWVSSCEQAIEYYIQHQADWIFFANACDHLEQVHKVSRTVQLGHGIGPKTSYYTKSNTPTTVRFVEGEYRTQRLKQMYPEDTFVDVGFCKLDPIIQGQSSTIDLLQVGLEPDKKTLLYAPTFYPSSIECFPRDWPNTFANYNILIKPHYFSLSKSKYKKQRELLEYWQTFDNVYLANVTDYSLVPFLASADLLISDASSALFEFAALNKPVVWCDFLKLRWSYRGPFAFRFKNRMDQDYGEYAEIAVHAKKYEQLKSIVDEQIANPALLSKERQHYAKKLAGTLDGQASKRIINYLINH</sequence>
<evidence type="ECO:0000313" key="1">
    <source>
        <dbReference type="EMBL" id="GHF85135.1"/>
    </source>
</evidence>
<dbReference type="GO" id="GO:0047355">
    <property type="term" value="F:CDP-glycerol glycerophosphotransferase activity"/>
    <property type="evidence" value="ECO:0007669"/>
    <property type="project" value="InterPro"/>
</dbReference>
<dbReference type="Pfam" id="PF04464">
    <property type="entry name" value="Glyphos_transf"/>
    <property type="match status" value="1"/>
</dbReference>
<accession>A0A919BED4</accession>
<dbReference type="Gene3D" id="3.40.50.12580">
    <property type="match status" value="1"/>
</dbReference>
<dbReference type="AlphaFoldDB" id="A0A919BED4"/>
<proteinExistence type="predicted"/>
<dbReference type="InterPro" id="IPR007554">
    <property type="entry name" value="Glycerophosphate_synth"/>
</dbReference>
<dbReference type="SUPFAM" id="SSF53756">
    <property type="entry name" value="UDP-Glycosyltransferase/glycogen phosphorylase"/>
    <property type="match status" value="1"/>
</dbReference>
<dbReference type="EMBL" id="BNCK01000002">
    <property type="protein sequence ID" value="GHF85135.1"/>
    <property type="molecule type" value="Genomic_DNA"/>
</dbReference>
<organism evidence="1 2">
    <name type="scientific">Thalassotalea marina</name>
    <dbReference type="NCBI Taxonomy" id="1673741"/>
    <lineage>
        <taxon>Bacteria</taxon>
        <taxon>Pseudomonadati</taxon>
        <taxon>Pseudomonadota</taxon>
        <taxon>Gammaproteobacteria</taxon>
        <taxon>Alteromonadales</taxon>
        <taxon>Colwelliaceae</taxon>
        <taxon>Thalassotalea</taxon>
    </lineage>
</organism>
<reference evidence="1" key="2">
    <citation type="submission" date="2020-09" db="EMBL/GenBank/DDBJ databases">
        <authorList>
            <person name="Sun Q."/>
            <person name="Kim S."/>
        </authorList>
    </citation>
    <scope>NUCLEOTIDE SEQUENCE</scope>
    <source>
        <strain evidence="1">KCTC 42731</strain>
    </source>
</reference>
<comment type="caution">
    <text evidence="1">The sequence shown here is derived from an EMBL/GenBank/DDBJ whole genome shotgun (WGS) entry which is preliminary data.</text>
</comment>
<dbReference type="GO" id="GO:0016020">
    <property type="term" value="C:membrane"/>
    <property type="evidence" value="ECO:0007669"/>
    <property type="project" value="InterPro"/>
</dbReference>
<keyword evidence="2" id="KW-1185">Reference proteome</keyword>
<evidence type="ECO:0008006" key="3">
    <source>
        <dbReference type="Google" id="ProtNLM"/>
    </source>
</evidence>
<evidence type="ECO:0000313" key="2">
    <source>
        <dbReference type="Proteomes" id="UP000623842"/>
    </source>
</evidence>
<dbReference type="RefSeq" id="WP_189768058.1">
    <property type="nucleotide sequence ID" value="NZ_BNCK01000002.1"/>
</dbReference>
<dbReference type="InterPro" id="IPR043148">
    <property type="entry name" value="TagF_C"/>
</dbReference>
<dbReference type="Proteomes" id="UP000623842">
    <property type="component" value="Unassembled WGS sequence"/>
</dbReference>
<name>A0A919BED4_9GAMM</name>
<reference evidence="1" key="1">
    <citation type="journal article" date="2014" name="Int. J. Syst. Evol. Microbiol.">
        <title>Complete genome sequence of Corynebacterium casei LMG S-19264T (=DSM 44701T), isolated from a smear-ripened cheese.</title>
        <authorList>
            <consortium name="US DOE Joint Genome Institute (JGI-PGF)"/>
            <person name="Walter F."/>
            <person name="Albersmeier A."/>
            <person name="Kalinowski J."/>
            <person name="Ruckert C."/>
        </authorList>
    </citation>
    <scope>NUCLEOTIDE SEQUENCE</scope>
    <source>
        <strain evidence="1">KCTC 42731</strain>
    </source>
</reference>